<comment type="caution">
    <text evidence="1">The sequence shown here is derived from an EMBL/GenBank/DDBJ whole genome shotgun (WGS) entry which is preliminary data.</text>
</comment>
<name>A0A926UQ31_9CYAN</name>
<sequence length="79" mass="9470">MPSLTLSNEQVVELVKQLPQEQKVEIFRFLLLSQWQQWQDLSSYGADKVKLAAKERGYDWEKMTEEEREEFIDLVVHEK</sequence>
<dbReference type="Proteomes" id="UP000631421">
    <property type="component" value="Unassembled WGS sequence"/>
</dbReference>
<keyword evidence="2" id="KW-1185">Reference proteome</keyword>
<accession>A0A926UQ31</accession>
<reference evidence="1" key="1">
    <citation type="journal article" date="2015" name="ISME J.">
        <title>Draft Genome Sequence of Streptomyces incarnatus NRRL8089, which Produces the Nucleoside Antibiotic Sinefungin.</title>
        <authorList>
            <person name="Oshima K."/>
            <person name="Hattori M."/>
            <person name="Shimizu H."/>
            <person name="Fukuda K."/>
            <person name="Nemoto M."/>
            <person name="Inagaki K."/>
            <person name="Tamura T."/>
        </authorList>
    </citation>
    <scope>NUCLEOTIDE SEQUENCE</scope>
    <source>
        <strain evidence="1">FACHB-1277</strain>
    </source>
</reference>
<evidence type="ECO:0008006" key="3">
    <source>
        <dbReference type="Google" id="ProtNLM"/>
    </source>
</evidence>
<evidence type="ECO:0000313" key="2">
    <source>
        <dbReference type="Proteomes" id="UP000631421"/>
    </source>
</evidence>
<dbReference type="RefSeq" id="WP_190349494.1">
    <property type="nucleotide sequence ID" value="NZ_JACJPY010000006.1"/>
</dbReference>
<evidence type="ECO:0000313" key="1">
    <source>
        <dbReference type="EMBL" id="MBD2149156.1"/>
    </source>
</evidence>
<reference evidence="1" key="2">
    <citation type="submission" date="2020-08" db="EMBL/GenBank/DDBJ databases">
        <authorList>
            <person name="Chen M."/>
            <person name="Teng W."/>
            <person name="Zhao L."/>
            <person name="Hu C."/>
            <person name="Zhou Y."/>
            <person name="Han B."/>
            <person name="Song L."/>
            <person name="Shu W."/>
        </authorList>
    </citation>
    <scope>NUCLEOTIDE SEQUENCE</scope>
    <source>
        <strain evidence="1">FACHB-1277</strain>
    </source>
</reference>
<proteinExistence type="predicted"/>
<dbReference type="EMBL" id="JACJPY010000006">
    <property type="protein sequence ID" value="MBD2149156.1"/>
    <property type="molecule type" value="Genomic_DNA"/>
</dbReference>
<gene>
    <name evidence="1" type="ORF">H6F44_03300</name>
</gene>
<protein>
    <recommendedName>
        <fullName evidence="3">DUF2281 domain-containing protein</fullName>
    </recommendedName>
</protein>
<dbReference type="AlphaFoldDB" id="A0A926UQ31"/>
<organism evidence="1 2">
    <name type="scientific">Pseudanabaena cinerea FACHB-1277</name>
    <dbReference type="NCBI Taxonomy" id="2949581"/>
    <lineage>
        <taxon>Bacteria</taxon>
        <taxon>Bacillati</taxon>
        <taxon>Cyanobacteriota</taxon>
        <taxon>Cyanophyceae</taxon>
        <taxon>Pseudanabaenales</taxon>
        <taxon>Pseudanabaenaceae</taxon>
        <taxon>Pseudanabaena</taxon>
        <taxon>Pseudanabaena cinerea</taxon>
    </lineage>
</organism>